<dbReference type="EMBL" id="FNHZ01000010">
    <property type="protein sequence ID" value="SDN26422.1"/>
    <property type="molecule type" value="Genomic_DNA"/>
</dbReference>
<feature type="domain" description="Acylphosphatase-like" evidence="12">
    <location>
        <begin position="4"/>
        <end position="97"/>
    </location>
</feature>
<dbReference type="SUPFAM" id="SSF55821">
    <property type="entry name" value="YrdC/RibB"/>
    <property type="match status" value="1"/>
</dbReference>
<dbReference type="InterPro" id="IPR011125">
    <property type="entry name" value="Znf_HypF"/>
</dbReference>
<keyword evidence="11" id="KW-0378">Hydrolase</keyword>
<comment type="catalytic activity">
    <reaction evidence="8 11">
        <text>an acyl phosphate + H2O = a carboxylate + phosphate + H(+)</text>
        <dbReference type="Rhea" id="RHEA:14965"/>
        <dbReference type="ChEBI" id="CHEBI:15377"/>
        <dbReference type="ChEBI" id="CHEBI:15378"/>
        <dbReference type="ChEBI" id="CHEBI:29067"/>
        <dbReference type="ChEBI" id="CHEBI:43474"/>
        <dbReference type="ChEBI" id="CHEBI:59918"/>
        <dbReference type="EC" id="3.6.1.7"/>
    </reaction>
</comment>
<evidence type="ECO:0000256" key="6">
    <source>
        <dbReference type="ARBA" id="ARBA00022771"/>
    </source>
</evidence>
<sequence length="796" mass="89389">MHTLYSLNVTGLVQGVGFRPYVEELGNKLNLKGSVSNIGGQVLIKIFDDKKGLDILKENLSKLCKNNTVLPGSRVDNILISTETSNENPPRNFFINNSLNIHDNIRFIPVDYATCDKCKSELLDKNNRRYRYPFISCVACGPRITIINELPYDRENTSMKDFPMCEACETEYKTFENIRHYAQTIACHDCGPILKFYAKKRNEINGLVEDYKLEREDAFSKAVKEIKAGKVLAVKDIGGYHFVCDAKNVKAIRKMRQVKAREKKAFAVMFPDVKTIKKIAYVSEKEAELLESNARPIVLVRKREEIGSDTDSFGYNLSEEIDDNAIRLGAMLPSNPLQILLMQEFDCLIMTSGNLAGEPIIARDKDIFDLVKNGQIDGSLYNEREIINPLDDSIVKVTKLDNREITQIIRRARGYVPDPIKINKFLKNDYYAAGADLKSVFALARKNYVTLSGHFGDLDDYEARRAKDRARKIFTKLLDLKPESFIADRHPGYYSNKDTKILANEAGTKALEIQHHHAHQASVMAEHSLSECIGIVLDGTGYGNDGNIWGGEFLYCKDTDFKRLGHFDYLELIGADNATVDIDKSAMVAMIQAINAKLVDEELLINHPCFKKYINSASLDLLKAALKEHINSYKSSSVGRLFDIAAVIMNICQKNSYEGEAPMKLEALATRYFERIENLNPAIIPVIVKEINGEILVDSKGFMSDLFKLYIAGARVDELAFEFHNSLAKALVSVAIAMRDKTNCSDIALSGGCFNNSLLLKLLVTRLEKEDFKVYLNEKVPCGDGGIALGQIYLGN</sequence>
<keyword evidence="4" id="KW-0436">Ligase</keyword>
<feature type="domain" description="YrdC-like" evidence="13">
    <location>
        <begin position="216"/>
        <end position="414"/>
    </location>
</feature>
<feature type="active site" evidence="11">
    <location>
        <position position="37"/>
    </location>
</feature>
<dbReference type="GO" id="GO:0016874">
    <property type="term" value="F:ligase activity"/>
    <property type="evidence" value="ECO:0007669"/>
    <property type="project" value="UniProtKB-UniRule"/>
</dbReference>
<dbReference type="GO" id="GO:0003998">
    <property type="term" value="F:acylphosphatase activity"/>
    <property type="evidence" value="ECO:0007669"/>
    <property type="project" value="UniProtKB-EC"/>
</dbReference>
<dbReference type="GO" id="GO:0016743">
    <property type="term" value="F:carboxyl- or carbamoyltransferase activity"/>
    <property type="evidence" value="ECO:0007669"/>
    <property type="project" value="UniProtKB-UniRule"/>
</dbReference>
<dbReference type="InterPro" id="IPR017968">
    <property type="entry name" value="Acylphosphatase_CS"/>
</dbReference>
<keyword evidence="7" id="KW-0862">Zinc</keyword>
<evidence type="ECO:0000313" key="14">
    <source>
        <dbReference type="EMBL" id="SDN26422.1"/>
    </source>
</evidence>
<dbReference type="PROSITE" id="PS00150">
    <property type="entry name" value="ACYLPHOSPHATASE_1"/>
    <property type="match status" value="1"/>
</dbReference>
<evidence type="ECO:0000256" key="4">
    <source>
        <dbReference type="ARBA" id="ARBA00022598"/>
    </source>
</evidence>
<dbReference type="UniPathway" id="UPA00335"/>
<dbReference type="InterPro" id="IPR041440">
    <property type="entry name" value="HypF_C"/>
</dbReference>
<dbReference type="InterPro" id="IPR017945">
    <property type="entry name" value="DHBP_synth_RibB-like_a/b_dom"/>
</dbReference>
<feature type="active site" evidence="11">
    <location>
        <position position="19"/>
    </location>
</feature>
<dbReference type="Pfam" id="PF01300">
    <property type="entry name" value="Sua5_yciO_yrdC"/>
    <property type="match status" value="1"/>
</dbReference>
<organism evidence="14 15">
    <name type="scientific">Lachnospira pectinoschiza</name>
    <dbReference type="NCBI Taxonomy" id="28052"/>
    <lineage>
        <taxon>Bacteria</taxon>
        <taxon>Bacillati</taxon>
        <taxon>Bacillota</taxon>
        <taxon>Clostridia</taxon>
        <taxon>Lachnospirales</taxon>
        <taxon>Lachnospiraceae</taxon>
        <taxon>Lachnospira</taxon>
    </lineage>
</organism>
<keyword evidence="15" id="KW-1185">Reference proteome</keyword>
<evidence type="ECO:0000256" key="1">
    <source>
        <dbReference type="ARBA" id="ARBA00004711"/>
    </source>
</evidence>
<dbReference type="GO" id="GO:0008270">
    <property type="term" value="F:zinc ion binding"/>
    <property type="evidence" value="ECO:0007669"/>
    <property type="project" value="UniProtKB-KW"/>
</dbReference>
<evidence type="ECO:0000256" key="2">
    <source>
        <dbReference type="ARBA" id="ARBA00005614"/>
    </source>
</evidence>
<dbReference type="Pfam" id="PF07503">
    <property type="entry name" value="zf-HYPF"/>
    <property type="match status" value="2"/>
</dbReference>
<comment type="catalytic activity">
    <reaction evidence="9">
        <text>C-terminal L-cysteinyl-[HypE protein] + carbamoyl phosphate + ATP + H2O = C-terminal S-carboxamide-L-cysteinyl-[HypE protein] + AMP + phosphate + diphosphate + H(+)</text>
        <dbReference type="Rhea" id="RHEA:55636"/>
        <dbReference type="Rhea" id="RHEA-COMP:14247"/>
        <dbReference type="Rhea" id="RHEA-COMP:14392"/>
        <dbReference type="ChEBI" id="CHEBI:15377"/>
        <dbReference type="ChEBI" id="CHEBI:15378"/>
        <dbReference type="ChEBI" id="CHEBI:30616"/>
        <dbReference type="ChEBI" id="CHEBI:33019"/>
        <dbReference type="ChEBI" id="CHEBI:43474"/>
        <dbReference type="ChEBI" id="CHEBI:58228"/>
        <dbReference type="ChEBI" id="CHEBI:76913"/>
        <dbReference type="ChEBI" id="CHEBI:139126"/>
        <dbReference type="ChEBI" id="CHEBI:456215"/>
    </reaction>
</comment>
<dbReference type="Pfam" id="PF00708">
    <property type="entry name" value="Acylphosphatase"/>
    <property type="match status" value="1"/>
</dbReference>
<dbReference type="OrthoDB" id="9808093at2"/>
<comment type="similarity">
    <text evidence="2">Belongs to the acylphosphatase family.</text>
</comment>
<proteinExistence type="inferred from homology"/>
<dbReference type="Gene3D" id="3.90.870.50">
    <property type="match status" value="1"/>
</dbReference>
<dbReference type="RefSeq" id="WP_074522234.1">
    <property type="nucleotide sequence ID" value="NZ_FNHZ01000010.1"/>
</dbReference>
<evidence type="ECO:0000256" key="7">
    <source>
        <dbReference type="ARBA" id="ARBA00022833"/>
    </source>
</evidence>
<dbReference type="Gene3D" id="3.30.110.120">
    <property type="match status" value="1"/>
</dbReference>
<dbReference type="PROSITE" id="PS51160">
    <property type="entry name" value="ACYLPHOSPHATASE_3"/>
    <property type="match status" value="1"/>
</dbReference>
<name>A0A1G9ZXW0_9FIRM</name>
<dbReference type="EC" id="6.2.-.-" evidence="10"/>
<comment type="pathway">
    <text evidence="1">Protein modification; [NiFe] hydrogenase maturation.</text>
</comment>
<evidence type="ECO:0000256" key="3">
    <source>
        <dbReference type="ARBA" id="ARBA00008097"/>
    </source>
</evidence>
<dbReference type="GO" id="GO:0003725">
    <property type="term" value="F:double-stranded RNA binding"/>
    <property type="evidence" value="ECO:0007669"/>
    <property type="project" value="InterPro"/>
</dbReference>
<dbReference type="InterPro" id="IPR051060">
    <property type="entry name" value="Carbamoyltrans_HypF-like"/>
</dbReference>
<dbReference type="PROSITE" id="PS51163">
    <property type="entry name" value="YRDC"/>
    <property type="match status" value="1"/>
</dbReference>
<dbReference type="SUPFAM" id="SSF54975">
    <property type="entry name" value="Acylphosphatase/BLUF domain-like"/>
    <property type="match status" value="1"/>
</dbReference>
<dbReference type="PANTHER" id="PTHR42959:SF1">
    <property type="entry name" value="CARBAMOYLTRANSFERASE HYPF"/>
    <property type="match status" value="1"/>
</dbReference>
<dbReference type="InterPro" id="IPR004421">
    <property type="entry name" value="Carbamoyltransferase_HypF"/>
</dbReference>
<evidence type="ECO:0000259" key="12">
    <source>
        <dbReference type="PROSITE" id="PS51160"/>
    </source>
</evidence>
<dbReference type="PIRSF" id="PIRSF006256">
    <property type="entry name" value="CMPcnvr_hdrg_mat"/>
    <property type="match status" value="1"/>
</dbReference>
<dbReference type="InterPro" id="IPR043129">
    <property type="entry name" value="ATPase_NBD"/>
</dbReference>
<dbReference type="Proteomes" id="UP000187651">
    <property type="component" value="Unassembled WGS sequence"/>
</dbReference>
<gene>
    <name evidence="14" type="ORF">SAMN05216544_2277</name>
</gene>
<dbReference type="InterPro" id="IPR006070">
    <property type="entry name" value="Sua5-like_dom"/>
</dbReference>
<comment type="similarity">
    <text evidence="3 10">Belongs to the carbamoyltransferase HypF family.</text>
</comment>
<keyword evidence="6" id="KW-0863">Zinc-finger</keyword>
<dbReference type="Gene3D" id="3.30.420.360">
    <property type="match status" value="1"/>
</dbReference>
<dbReference type="Pfam" id="PF22521">
    <property type="entry name" value="HypF_C_2"/>
    <property type="match status" value="1"/>
</dbReference>
<evidence type="ECO:0000256" key="10">
    <source>
        <dbReference type="PIRNR" id="PIRNR006256"/>
    </source>
</evidence>
<dbReference type="PANTHER" id="PTHR42959">
    <property type="entry name" value="CARBAMOYLTRANSFERASE"/>
    <property type="match status" value="1"/>
</dbReference>
<evidence type="ECO:0000313" key="15">
    <source>
        <dbReference type="Proteomes" id="UP000187651"/>
    </source>
</evidence>
<evidence type="ECO:0000256" key="11">
    <source>
        <dbReference type="PROSITE-ProRule" id="PRU00520"/>
    </source>
</evidence>
<dbReference type="InterPro" id="IPR036046">
    <property type="entry name" value="Acylphosphatase-like_dom_sf"/>
</dbReference>
<protein>
    <recommendedName>
        <fullName evidence="10">Carbamoyltransferase</fullName>
        <ecNumber evidence="10">6.2.-.-</ecNumber>
    </recommendedName>
</protein>
<dbReference type="InterPro" id="IPR055128">
    <property type="entry name" value="HypF_C_2"/>
</dbReference>
<evidence type="ECO:0000256" key="8">
    <source>
        <dbReference type="ARBA" id="ARBA00047645"/>
    </source>
</evidence>
<evidence type="ECO:0000256" key="5">
    <source>
        <dbReference type="ARBA" id="ARBA00022723"/>
    </source>
</evidence>
<dbReference type="InterPro" id="IPR001792">
    <property type="entry name" value="Acylphosphatase-like_dom"/>
</dbReference>
<dbReference type="AlphaFoldDB" id="A0A1G9ZXW0"/>
<evidence type="ECO:0000259" key="13">
    <source>
        <dbReference type="PROSITE" id="PS51163"/>
    </source>
</evidence>
<dbReference type="Pfam" id="PF17788">
    <property type="entry name" value="HypF_C"/>
    <property type="match status" value="1"/>
</dbReference>
<dbReference type="SUPFAM" id="SSF53067">
    <property type="entry name" value="Actin-like ATPase domain"/>
    <property type="match status" value="1"/>
</dbReference>
<reference evidence="15" key="1">
    <citation type="submission" date="2016-10" db="EMBL/GenBank/DDBJ databases">
        <authorList>
            <person name="Varghese N."/>
            <person name="Submissions S."/>
        </authorList>
    </citation>
    <scope>NUCLEOTIDE SEQUENCE [LARGE SCALE GENOMIC DNA]</scope>
    <source>
        <strain evidence="15">M83</strain>
    </source>
</reference>
<evidence type="ECO:0000256" key="9">
    <source>
        <dbReference type="ARBA" id="ARBA00048220"/>
    </source>
</evidence>
<dbReference type="NCBIfam" id="TIGR00143">
    <property type="entry name" value="hypF"/>
    <property type="match status" value="1"/>
</dbReference>
<dbReference type="Gene3D" id="3.30.420.40">
    <property type="match status" value="1"/>
</dbReference>
<dbReference type="GO" id="GO:0051604">
    <property type="term" value="P:protein maturation"/>
    <property type="evidence" value="ECO:0007669"/>
    <property type="project" value="TreeGrafter"/>
</dbReference>
<keyword evidence="5" id="KW-0479">Metal-binding</keyword>
<accession>A0A1G9ZXW0</accession>